<evidence type="ECO:0000256" key="3">
    <source>
        <dbReference type="ARBA" id="ARBA00012737"/>
    </source>
</evidence>
<comment type="pathway">
    <text evidence="1">Amino-acid biosynthesis; L-asparagine biosynthesis; L-asparagine from L-aspartate (L-Gln route): step 1/1.</text>
</comment>
<dbReference type="PANTHER" id="PTHR43284:SF1">
    <property type="entry name" value="ASPARAGINE SYNTHETASE"/>
    <property type="match status" value="1"/>
</dbReference>
<sequence>MSANFAVSKWEKLKMCGIAGFLRTVSPSSGKEVLERMGNVIRHRGPDAGGEYLDDFVGLAHRRLSIIDLSAQGNQPMFSLDRRKVIVFNGEIYNFQELKNDLQKEGVQFNTRTDTEVILALYEKYGADCLSYLNGMFAFALWDMDKKQLFLARDRIGKKPLYFYHGGDDRLAFASEIKALLQFPGLDFKIDPTSVADYLKYHYIPSPKTIYQQIYKLSPGHCLTLSIGQKPVISEYWDVCFKESQISLADAQEQLYELLQHSTAQRMIADVPLGAFLSGGVDSSAIVALMAKTSSQPVKTCTIGFDDKKFDESPFALEVAELFATDHKEYRVTTQLEDTIKLLPKYFDEPFADSSAVPTFHVSRLARQAVTVALAGDGGDESFGGYQKYAVELKEDIVRNNVPRPLLTMLHGLSKGWSHPLPRKLHSLTGSAMSEPARAFYRTNTYMDDSTLNGILSEHLRSDCRGYDPAEHTLRHYQKVATADHATRMIYTDLKTYLPDDILVKVDRMSMAHSLEVRAPFLDYRVIEFAASLPSHFKISNSGKKIILRKTFSQFLPQSILNRRKQGFSVPLDHWFRNDLKSYTEKSLFHSPSLGDLLSIDDVQKLWQEHQSRKVDHGTILWSLLMLSLWQQEYCP</sequence>
<dbReference type="EMBL" id="FNQN01000006">
    <property type="protein sequence ID" value="SEA44973.1"/>
    <property type="molecule type" value="Genomic_DNA"/>
</dbReference>
<dbReference type="PANTHER" id="PTHR43284">
    <property type="entry name" value="ASPARAGINE SYNTHETASE (GLUTAMINE-HYDROLYZING)"/>
    <property type="match status" value="1"/>
</dbReference>
<accession>A0A1H4BA08</accession>
<comment type="catalytic activity">
    <reaction evidence="7">
        <text>L-aspartate + L-glutamine + ATP + H2O = L-asparagine + L-glutamate + AMP + diphosphate + H(+)</text>
        <dbReference type="Rhea" id="RHEA:12228"/>
        <dbReference type="ChEBI" id="CHEBI:15377"/>
        <dbReference type="ChEBI" id="CHEBI:15378"/>
        <dbReference type="ChEBI" id="CHEBI:29985"/>
        <dbReference type="ChEBI" id="CHEBI:29991"/>
        <dbReference type="ChEBI" id="CHEBI:30616"/>
        <dbReference type="ChEBI" id="CHEBI:33019"/>
        <dbReference type="ChEBI" id="CHEBI:58048"/>
        <dbReference type="ChEBI" id="CHEBI:58359"/>
        <dbReference type="ChEBI" id="CHEBI:456215"/>
        <dbReference type="EC" id="6.3.5.4"/>
    </reaction>
</comment>
<dbReference type="GO" id="GO:0004066">
    <property type="term" value="F:asparagine synthase (glutamine-hydrolyzing) activity"/>
    <property type="evidence" value="ECO:0007669"/>
    <property type="project" value="UniProtKB-EC"/>
</dbReference>
<dbReference type="Pfam" id="PF00733">
    <property type="entry name" value="Asn_synthase"/>
    <property type="match status" value="1"/>
</dbReference>
<keyword evidence="4 9" id="KW-0547">Nucleotide-binding</keyword>
<organism evidence="12 13">
    <name type="scientific">Desulfuromusa kysingii</name>
    <dbReference type="NCBI Taxonomy" id="37625"/>
    <lineage>
        <taxon>Bacteria</taxon>
        <taxon>Pseudomonadati</taxon>
        <taxon>Thermodesulfobacteriota</taxon>
        <taxon>Desulfuromonadia</taxon>
        <taxon>Desulfuromonadales</taxon>
        <taxon>Geopsychrobacteraceae</taxon>
        <taxon>Desulfuromusa</taxon>
    </lineage>
</organism>
<dbReference type="InterPro" id="IPR029055">
    <property type="entry name" value="Ntn_hydrolases_N"/>
</dbReference>
<evidence type="ECO:0000256" key="5">
    <source>
        <dbReference type="ARBA" id="ARBA00022840"/>
    </source>
</evidence>
<evidence type="ECO:0000256" key="9">
    <source>
        <dbReference type="PIRSR" id="PIRSR001589-2"/>
    </source>
</evidence>
<keyword evidence="6 8" id="KW-0315">Glutamine amidotransferase</keyword>
<dbReference type="CDD" id="cd01991">
    <property type="entry name" value="Asn_synthase_B_C"/>
    <property type="match status" value="1"/>
</dbReference>
<dbReference type="CDD" id="cd00712">
    <property type="entry name" value="AsnB"/>
    <property type="match status" value="1"/>
</dbReference>
<feature type="active site" description="For GATase activity" evidence="8">
    <location>
        <position position="16"/>
    </location>
</feature>
<evidence type="ECO:0000313" key="12">
    <source>
        <dbReference type="EMBL" id="SEA44973.1"/>
    </source>
</evidence>
<feature type="binding site" evidence="9">
    <location>
        <position position="303"/>
    </location>
    <ligand>
        <name>ATP</name>
        <dbReference type="ChEBI" id="CHEBI:30616"/>
    </ligand>
</feature>
<dbReference type="STRING" id="37625.SAMN05660420_02098"/>
<dbReference type="GO" id="GO:0005829">
    <property type="term" value="C:cytosol"/>
    <property type="evidence" value="ECO:0007669"/>
    <property type="project" value="TreeGrafter"/>
</dbReference>
<dbReference type="PIRSF" id="PIRSF001589">
    <property type="entry name" value="Asn_synthetase_glu-h"/>
    <property type="match status" value="1"/>
</dbReference>
<evidence type="ECO:0000259" key="11">
    <source>
        <dbReference type="PROSITE" id="PS51278"/>
    </source>
</evidence>
<evidence type="ECO:0000256" key="10">
    <source>
        <dbReference type="PIRSR" id="PIRSR001589-3"/>
    </source>
</evidence>
<dbReference type="GO" id="GO:0006529">
    <property type="term" value="P:asparagine biosynthetic process"/>
    <property type="evidence" value="ECO:0007669"/>
    <property type="project" value="UniProtKB-KW"/>
</dbReference>
<dbReference type="AlphaFoldDB" id="A0A1H4BA08"/>
<dbReference type="PROSITE" id="PS51278">
    <property type="entry name" value="GATASE_TYPE_2"/>
    <property type="match status" value="1"/>
</dbReference>
<dbReference type="SUPFAM" id="SSF52402">
    <property type="entry name" value="Adenine nucleotide alpha hydrolases-like"/>
    <property type="match status" value="1"/>
</dbReference>
<dbReference type="NCBIfam" id="TIGR01536">
    <property type="entry name" value="asn_synth_AEB"/>
    <property type="match status" value="1"/>
</dbReference>
<dbReference type="Proteomes" id="UP000199409">
    <property type="component" value="Unassembled WGS sequence"/>
</dbReference>
<protein>
    <recommendedName>
        <fullName evidence="3">asparagine synthase (glutamine-hydrolyzing)</fullName>
        <ecNumber evidence="3">6.3.5.4</ecNumber>
    </recommendedName>
</protein>
<evidence type="ECO:0000313" key="13">
    <source>
        <dbReference type="Proteomes" id="UP000199409"/>
    </source>
</evidence>
<evidence type="ECO:0000256" key="4">
    <source>
        <dbReference type="ARBA" id="ARBA00022741"/>
    </source>
</evidence>
<evidence type="ECO:0000256" key="1">
    <source>
        <dbReference type="ARBA" id="ARBA00005187"/>
    </source>
</evidence>
<name>A0A1H4BA08_9BACT</name>
<dbReference type="EC" id="6.3.5.4" evidence="3"/>
<dbReference type="InterPro" id="IPR033738">
    <property type="entry name" value="AsnB_N"/>
</dbReference>
<dbReference type="InterPro" id="IPR017932">
    <property type="entry name" value="GATase_2_dom"/>
</dbReference>
<keyword evidence="8" id="KW-0061">Asparagine biosynthesis</keyword>
<feature type="site" description="Important for beta-aspartyl-AMP intermediate formation" evidence="10">
    <location>
        <position position="377"/>
    </location>
</feature>
<evidence type="ECO:0000256" key="6">
    <source>
        <dbReference type="ARBA" id="ARBA00022962"/>
    </source>
</evidence>
<keyword evidence="13" id="KW-1185">Reference proteome</keyword>
<keyword evidence="8" id="KW-0028">Amino-acid biosynthesis</keyword>
<dbReference type="InterPro" id="IPR014729">
    <property type="entry name" value="Rossmann-like_a/b/a_fold"/>
</dbReference>
<dbReference type="SUPFAM" id="SSF56235">
    <property type="entry name" value="N-terminal nucleophile aminohydrolases (Ntn hydrolases)"/>
    <property type="match status" value="1"/>
</dbReference>
<evidence type="ECO:0000256" key="8">
    <source>
        <dbReference type="PIRSR" id="PIRSR001589-1"/>
    </source>
</evidence>
<proteinExistence type="inferred from homology"/>
<evidence type="ECO:0000256" key="2">
    <source>
        <dbReference type="ARBA" id="ARBA00005752"/>
    </source>
</evidence>
<dbReference type="Pfam" id="PF13537">
    <property type="entry name" value="GATase_7"/>
    <property type="match status" value="1"/>
</dbReference>
<dbReference type="InterPro" id="IPR051786">
    <property type="entry name" value="ASN_synthetase/amidase"/>
</dbReference>
<feature type="binding site" evidence="9">
    <location>
        <position position="114"/>
    </location>
    <ligand>
        <name>L-glutamine</name>
        <dbReference type="ChEBI" id="CHEBI:58359"/>
    </ligand>
</feature>
<dbReference type="InterPro" id="IPR006426">
    <property type="entry name" value="Asn_synth_AEB"/>
</dbReference>
<dbReference type="InterPro" id="IPR001962">
    <property type="entry name" value="Asn_synthase"/>
</dbReference>
<comment type="similarity">
    <text evidence="2">Belongs to the asparagine synthetase family.</text>
</comment>
<reference evidence="12 13" key="1">
    <citation type="submission" date="2016-10" db="EMBL/GenBank/DDBJ databases">
        <authorList>
            <person name="de Groot N.N."/>
        </authorList>
    </citation>
    <scope>NUCLEOTIDE SEQUENCE [LARGE SCALE GENOMIC DNA]</scope>
    <source>
        <strain evidence="12 13">DSM 7343</strain>
    </source>
</reference>
<gene>
    <name evidence="12" type="ORF">SAMN05660420_02098</name>
</gene>
<dbReference type="GO" id="GO:0005524">
    <property type="term" value="F:ATP binding"/>
    <property type="evidence" value="ECO:0007669"/>
    <property type="project" value="UniProtKB-KW"/>
</dbReference>
<feature type="domain" description="Glutamine amidotransferase type-2" evidence="11">
    <location>
        <begin position="16"/>
        <end position="228"/>
    </location>
</feature>
<dbReference type="Gene3D" id="3.40.50.620">
    <property type="entry name" value="HUPs"/>
    <property type="match status" value="1"/>
</dbReference>
<evidence type="ECO:0000256" key="7">
    <source>
        <dbReference type="ARBA" id="ARBA00048741"/>
    </source>
</evidence>
<keyword evidence="5 9" id="KW-0067">ATP-binding</keyword>
<dbReference type="Gene3D" id="3.60.20.10">
    <property type="entry name" value="Glutamine Phosphoribosylpyrophosphate, subunit 1, domain 1"/>
    <property type="match status" value="1"/>
</dbReference>